<protein>
    <submittedName>
        <fullName evidence="2">ATP-grasp domain-containing protein</fullName>
    </submittedName>
</protein>
<evidence type="ECO:0000313" key="2">
    <source>
        <dbReference type="EMBL" id="MBF9238959.1"/>
    </source>
</evidence>
<organism evidence="2 3">
    <name type="scientific">Hymenobacter jeongseonensis</name>
    <dbReference type="NCBI Taxonomy" id="2791027"/>
    <lineage>
        <taxon>Bacteria</taxon>
        <taxon>Pseudomonadati</taxon>
        <taxon>Bacteroidota</taxon>
        <taxon>Cytophagia</taxon>
        <taxon>Cytophagales</taxon>
        <taxon>Hymenobacteraceae</taxon>
        <taxon>Hymenobacter</taxon>
    </lineage>
</organism>
<reference evidence="2 3" key="1">
    <citation type="submission" date="2020-11" db="EMBL/GenBank/DDBJ databases">
        <authorList>
            <person name="Kim M.K."/>
        </authorList>
    </citation>
    <scope>NUCLEOTIDE SEQUENCE [LARGE SCALE GENOMIC DNA]</scope>
    <source>
        <strain evidence="2 3">BT683</strain>
    </source>
</reference>
<keyword evidence="3" id="KW-1185">Reference proteome</keyword>
<dbReference type="RefSeq" id="WP_196283313.1">
    <property type="nucleotide sequence ID" value="NZ_JADQDQ010000008.1"/>
</dbReference>
<evidence type="ECO:0000313" key="3">
    <source>
        <dbReference type="Proteomes" id="UP000597617"/>
    </source>
</evidence>
<sequence length="101" mass="11509">MLKAYTQIWYGDLYQDTPVWFAEPLHLVAEWRCFVRYGQILDVRPYKGNWRSHFTPTVLEQALAAYLPSALAAFALEIGCTADGKTVVVEGTKAMRWVLIA</sequence>
<dbReference type="Proteomes" id="UP000597617">
    <property type="component" value="Unassembled WGS sequence"/>
</dbReference>
<feature type="domain" description="ATP-grasp" evidence="1">
    <location>
        <begin position="11"/>
        <end position="92"/>
    </location>
</feature>
<accession>A0ABS0IKQ4</accession>
<dbReference type="InterPro" id="IPR041261">
    <property type="entry name" value="R2K_2"/>
</dbReference>
<dbReference type="Pfam" id="PF18299">
    <property type="entry name" value="R2K_2"/>
    <property type="match status" value="1"/>
</dbReference>
<name>A0ABS0IKQ4_9BACT</name>
<comment type="caution">
    <text evidence="2">The sequence shown here is derived from an EMBL/GenBank/DDBJ whole genome shotgun (WGS) entry which is preliminary data.</text>
</comment>
<gene>
    <name evidence="2" type="ORF">I2I05_16270</name>
</gene>
<proteinExistence type="predicted"/>
<dbReference type="EMBL" id="JADQDQ010000008">
    <property type="protein sequence ID" value="MBF9238959.1"/>
    <property type="molecule type" value="Genomic_DNA"/>
</dbReference>
<evidence type="ECO:0000259" key="1">
    <source>
        <dbReference type="Pfam" id="PF18299"/>
    </source>
</evidence>